<dbReference type="PANTHER" id="PTHR45138">
    <property type="entry name" value="REGULATORY COMPONENTS OF SENSORY TRANSDUCTION SYSTEM"/>
    <property type="match status" value="1"/>
</dbReference>
<feature type="transmembrane region" description="Helical" evidence="1">
    <location>
        <begin position="73"/>
        <end position="94"/>
    </location>
</feature>
<proteinExistence type="predicted"/>
<feature type="transmembrane region" description="Helical" evidence="1">
    <location>
        <begin position="202"/>
        <end position="222"/>
    </location>
</feature>
<evidence type="ECO:0000259" key="2">
    <source>
        <dbReference type="PROSITE" id="PS50887"/>
    </source>
</evidence>
<feature type="domain" description="GGDEF" evidence="2">
    <location>
        <begin position="425"/>
        <end position="567"/>
    </location>
</feature>
<keyword evidence="1" id="KW-0812">Transmembrane</keyword>
<dbReference type="InterPro" id="IPR029787">
    <property type="entry name" value="Nucleotide_cyclase"/>
</dbReference>
<feature type="transmembrane region" description="Helical" evidence="1">
    <location>
        <begin position="12"/>
        <end position="30"/>
    </location>
</feature>
<feature type="transmembrane region" description="Helical" evidence="1">
    <location>
        <begin position="176"/>
        <end position="196"/>
    </location>
</feature>
<dbReference type="SUPFAM" id="SSF55781">
    <property type="entry name" value="GAF domain-like"/>
    <property type="match status" value="1"/>
</dbReference>
<dbReference type="GO" id="GO:0052621">
    <property type="term" value="F:diguanylate cyclase activity"/>
    <property type="evidence" value="ECO:0007669"/>
    <property type="project" value="TreeGrafter"/>
</dbReference>
<gene>
    <name evidence="3" type="ORF">FZC79_03895</name>
</gene>
<dbReference type="SUPFAM" id="SSF55073">
    <property type="entry name" value="Nucleotide cyclase"/>
    <property type="match status" value="1"/>
</dbReference>
<feature type="transmembrane region" description="Helical" evidence="1">
    <location>
        <begin position="106"/>
        <end position="127"/>
    </location>
</feature>
<sequence>MGISRTQEMIIWIVWALLVPAGIYFTYQFFPPVNADVLSMSAFILFAIIISVMPIIINGLPILLIQWVSLAAFLKFGLFFEVVLLQVAIVSFMIRLRIGKNDFYRVPWNSIMFFLMSVFSGVVYYAIGGTIGFSSVEALFIPALVYQVSSILLNQVLLIGFHVFLNKKIKLFGEDLKWDFSAMLIMFPMGLGLFFLEYHIGPIALFLIGLPFLSGAMILRLYNSSEQINQYLQKSVEIGHQLTESLQVNEVLQLFLDKILQTLPVEYAYILDVKGDELVLLRRVENNENKSINLPPMKKNEGISGLVWGTGKSALFHNRSDWTEVAKGYMPDNVESVLSVPIVRNQKVRGVLLLASSKKKAYRKYQLMIVDILCSYLGVAIANARHYEATKRSSERCALTKLYNYRYFENLLSTEFSALHNGERTCLSLIMLDIDHFKSVNDNYGHQSGNEILFELARRLETLIGDEGTVARYGGEEFIILLPDTTKEDAFLIAEIVRRTIADRPFILHSNLEVERKTVNLKVTASIGVASAPLDADDSMSLIRHADRALYTGAKQAGRNRVAEYVKSS</sequence>
<dbReference type="Gene3D" id="3.30.70.270">
    <property type="match status" value="1"/>
</dbReference>
<dbReference type="GO" id="GO:0005886">
    <property type="term" value="C:plasma membrane"/>
    <property type="evidence" value="ECO:0007669"/>
    <property type="project" value="TreeGrafter"/>
</dbReference>
<keyword evidence="1" id="KW-1133">Transmembrane helix</keyword>
<dbReference type="PROSITE" id="PS50887">
    <property type="entry name" value="GGDEF"/>
    <property type="match status" value="1"/>
</dbReference>
<reference evidence="3 4" key="1">
    <citation type="submission" date="2019-08" db="EMBL/GenBank/DDBJ databases">
        <title>Bacillus genomes from the desert of Cuatro Cienegas, Coahuila.</title>
        <authorList>
            <person name="Olmedo-Alvarez G."/>
        </authorList>
    </citation>
    <scope>NUCLEOTIDE SEQUENCE [LARGE SCALE GENOMIC DNA]</scope>
    <source>
        <strain evidence="3 4">CH40_1T</strain>
    </source>
</reference>
<dbReference type="EMBL" id="VTEH01000002">
    <property type="protein sequence ID" value="TYR76848.1"/>
    <property type="molecule type" value="Genomic_DNA"/>
</dbReference>
<keyword evidence="1" id="KW-0472">Membrane</keyword>
<dbReference type="SMART" id="SM00267">
    <property type="entry name" value="GGDEF"/>
    <property type="match status" value="1"/>
</dbReference>
<dbReference type="FunFam" id="3.30.70.270:FF:000001">
    <property type="entry name" value="Diguanylate cyclase domain protein"/>
    <property type="match status" value="1"/>
</dbReference>
<dbReference type="AlphaFoldDB" id="A0A5D4KI18"/>
<evidence type="ECO:0000313" key="3">
    <source>
        <dbReference type="EMBL" id="TYR76848.1"/>
    </source>
</evidence>
<dbReference type="GO" id="GO:1902201">
    <property type="term" value="P:negative regulation of bacterial-type flagellum-dependent cell motility"/>
    <property type="evidence" value="ECO:0007669"/>
    <property type="project" value="TreeGrafter"/>
</dbReference>
<dbReference type="InterPro" id="IPR043128">
    <property type="entry name" value="Rev_trsase/Diguanyl_cyclase"/>
</dbReference>
<comment type="caution">
    <text evidence="3">The sequence shown here is derived from an EMBL/GenBank/DDBJ whole genome shotgun (WGS) entry which is preliminary data.</text>
</comment>
<dbReference type="InterPro" id="IPR029016">
    <property type="entry name" value="GAF-like_dom_sf"/>
</dbReference>
<dbReference type="Proteomes" id="UP000323317">
    <property type="component" value="Unassembled WGS sequence"/>
</dbReference>
<dbReference type="NCBIfam" id="TIGR00254">
    <property type="entry name" value="GGDEF"/>
    <property type="match status" value="1"/>
</dbReference>
<dbReference type="InterPro" id="IPR050469">
    <property type="entry name" value="Diguanylate_Cyclase"/>
</dbReference>
<dbReference type="Pfam" id="PF00990">
    <property type="entry name" value="GGDEF"/>
    <property type="match status" value="1"/>
</dbReference>
<dbReference type="InterPro" id="IPR003018">
    <property type="entry name" value="GAF"/>
</dbReference>
<dbReference type="Pfam" id="PF13185">
    <property type="entry name" value="GAF_2"/>
    <property type="match status" value="1"/>
</dbReference>
<dbReference type="InterPro" id="IPR000160">
    <property type="entry name" value="GGDEF_dom"/>
</dbReference>
<protein>
    <submittedName>
        <fullName evidence="3">Sensor domain-containing diguanylate cyclase</fullName>
    </submittedName>
</protein>
<dbReference type="Gene3D" id="3.30.450.40">
    <property type="match status" value="1"/>
</dbReference>
<feature type="transmembrane region" description="Helical" evidence="1">
    <location>
        <begin position="139"/>
        <end position="164"/>
    </location>
</feature>
<evidence type="ECO:0000313" key="4">
    <source>
        <dbReference type="Proteomes" id="UP000323317"/>
    </source>
</evidence>
<evidence type="ECO:0000256" key="1">
    <source>
        <dbReference type="SAM" id="Phobius"/>
    </source>
</evidence>
<dbReference type="SMART" id="SM00065">
    <property type="entry name" value="GAF"/>
    <property type="match status" value="1"/>
</dbReference>
<feature type="transmembrane region" description="Helical" evidence="1">
    <location>
        <begin position="42"/>
        <end position="67"/>
    </location>
</feature>
<dbReference type="PANTHER" id="PTHR45138:SF9">
    <property type="entry name" value="DIGUANYLATE CYCLASE DGCM-RELATED"/>
    <property type="match status" value="1"/>
</dbReference>
<accession>A0A5D4KI18</accession>
<dbReference type="RefSeq" id="WP_148945555.1">
    <property type="nucleotide sequence ID" value="NZ_VTEH01000002.1"/>
</dbReference>
<organism evidence="3 4">
    <name type="scientific">Rossellomorea vietnamensis</name>
    <dbReference type="NCBI Taxonomy" id="218284"/>
    <lineage>
        <taxon>Bacteria</taxon>
        <taxon>Bacillati</taxon>
        <taxon>Bacillota</taxon>
        <taxon>Bacilli</taxon>
        <taxon>Bacillales</taxon>
        <taxon>Bacillaceae</taxon>
        <taxon>Rossellomorea</taxon>
    </lineage>
</organism>
<dbReference type="CDD" id="cd01949">
    <property type="entry name" value="GGDEF"/>
    <property type="match status" value="1"/>
</dbReference>
<name>A0A5D4KI18_9BACI</name>
<feature type="transmembrane region" description="Helical" evidence="1">
    <location>
        <begin position="365"/>
        <end position="384"/>
    </location>
</feature>
<dbReference type="GO" id="GO:0043709">
    <property type="term" value="P:cell adhesion involved in single-species biofilm formation"/>
    <property type="evidence" value="ECO:0007669"/>
    <property type="project" value="TreeGrafter"/>
</dbReference>